<dbReference type="GO" id="GO:0046872">
    <property type="term" value="F:metal ion binding"/>
    <property type="evidence" value="ECO:0007669"/>
    <property type="project" value="UniProtKB-KW"/>
</dbReference>
<dbReference type="SUPFAM" id="SSF46626">
    <property type="entry name" value="Cytochrome c"/>
    <property type="match status" value="1"/>
</dbReference>
<gene>
    <name evidence="8" type="ORF">A9404_07415</name>
</gene>
<keyword evidence="4" id="KW-0249">Electron transport</keyword>
<evidence type="ECO:0000259" key="7">
    <source>
        <dbReference type="PROSITE" id="PS51007"/>
    </source>
</evidence>
<name>A0A191ZH92_9GAMM</name>
<keyword evidence="5 6" id="KW-0408">Iron</keyword>
<dbReference type="InterPro" id="IPR009056">
    <property type="entry name" value="Cyt_c-like_dom"/>
</dbReference>
<dbReference type="GO" id="GO:0009055">
    <property type="term" value="F:electron transfer activity"/>
    <property type="evidence" value="ECO:0007669"/>
    <property type="project" value="InterPro"/>
</dbReference>
<proteinExistence type="predicted"/>
<keyword evidence="2 6" id="KW-0349">Heme</keyword>
<evidence type="ECO:0000256" key="2">
    <source>
        <dbReference type="ARBA" id="ARBA00022617"/>
    </source>
</evidence>
<dbReference type="PANTHER" id="PTHR33751">
    <property type="entry name" value="CBB3-TYPE CYTOCHROME C OXIDASE SUBUNIT FIXP"/>
    <property type="match status" value="1"/>
</dbReference>
<protein>
    <recommendedName>
        <fullName evidence="7">Cytochrome c domain-containing protein</fullName>
    </recommendedName>
</protein>
<dbReference type="KEGG" id="haz:A9404_07415"/>
<reference evidence="8" key="1">
    <citation type="submission" date="2016-06" db="EMBL/GenBank/DDBJ databases">
        <title>Insight into the functional genes involving in sulfur oxidation in Pearl River water.</title>
        <authorList>
            <person name="Luo J."/>
            <person name="Tan X."/>
            <person name="Lin W."/>
        </authorList>
    </citation>
    <scope>NUCLEOTIDE SEQUENCE [LARGE SCALE GENOMIC DNA]</scope>
    <source>
        <strain evidence="8">LS2</strain>
    </source>
</reference>
<feature type="domain" description="Cytochrome c" evidence="7">
    <location>
        <begin position="64"/>
        <end position="146"/>
    </location>
</feature>
<dbReference type="Gene3D" id="1.10.760.10">
    <property type="entry name" value="Cytochrome c-like domain"/>
    <property type="match status" value="2"/>
</dbReference>
<evidence type="ECO:0000313" key="8">
    <source>
        <dbReference type="EMBL" id="ANJ67235.1"/>
    </source>
</evidence>
<keyword evidence="9" id="KW-1185">Reference proteome</keyword>
<dbReference type="PROSITE" id="PS51007">
    <property type="entry name" value="CYTC"/>
    <property type="match status" value="1"/>
</dbReference>
<sequence length="149" mass="16340">MNAGYLLNQLDHYADGSRSSQVMQVYSRALTRIQRRAIAEYYAAKPGLGSQLHTGRQANNAIAALLNKGDWSRNIPACFSCHGKMGTGSKLIPAIADQPVHYFIVQMNHWRTGTRPVGEGDPMATIAKNLTPTEIAGIARYLANESPRK</sequence>
<dbReference type="InterPro" id="IPR036909">
    <property type="entry name" value="Cyt_c-like_dom_sf"/>
</dbReference>
<dbReference type="PANTHER" id="PTHR33751:SF9">
    <property type="entry name" value="CYTOCHROME C4"/>
    <property type="match status" value="1"/>
</dbReference>
<organism evidence="8 9">
    <name type="scientific">Halothiobacillus diazotrophicus</name>
    <dbReference type="NCBI Taxonomy" id="1860122"/>
    <lineage>
        <taxon>Bacteria</taxon>
        <taxon>Pseudomonadati</taxon>
        <taxon>Pseudomonadota</taxon>
        <taxon>Gammaproteobacteria</taxon>
        <taxon>Chromatiales</taxon>
        <taxon>Halothiobacillaceae</taxon>
        <taxon>Halothiobacillus</taxon>
    </lineage>
</organism>
<evidence type="ECO:0000313" key="9">
    <source>
        <dbReference type="Proteomes" id="UP000078596"/>
    </source>
</evidence>
<accession>A0A191ZH92</accession>
<dbReference type="InterPro" id="IPR050597">
    <property type="entry name" value="Cytochrome_c_Oxidase_Subunit"/>
</dbReference>
<evidence type="ECO:0000256" key="6">
    <source>
        <dbReference type="PROSITE-ProRule" id="PRU00433"/>
    </source>
</evidence>
<dbReference type="EMBL" id="CP016027">
    <property type="protein sequence ID" value="ANJ67235.1"/>
    <property type="molecule type" value="Genomic_DNA"/>
</dbReference>
<dbReference type="STRING" id="1860122.A9404_07415"/>
<evidence type="ECO:0000256" key="4">
    <source>
        <dbReference type="ARBA" id="ARBA00022982"/>
    </source>
</evidence>
<evidence type="ECO:0000256" key="3">
    <source>
        <dbReference type="ARBA" id="ARBA00022723"/>
    </source>
</evidence>
<keyword evidence="3 6" id="KW-0479">Metal-binding</keyword>
<keyword evidence="1" id="KW-0813">Transport</keyword>
<dbReference type="Proteomes" id="UP000078596">
    <property type="component" value="Chromosome"/>
</dbReference>
<dbReference type="GO" id="GO:0020037">
    <property type="term" value="F:heme binding"/>
    <property type="evidence" value="ECO:0007669"/>
    <property type="project" value="InterPro"/>
</dbReference>
<dbReference type="AlphaFoldDB" id="A0A191ZH92"/>
<evidence type="ECO:0000256" key="1">
    <source>
        <dbReference type="ARBA" id="ARBA00022448"/>
    </source>
</evidence>
<evidence type="ECO:0000256" key="5">
    <source>
        <dbReference type="ARBA" id="ARBA00023004"/>
    </source>
</evidence>